<dbReference type="PANTHER" id="PTHR31649:SF1">
    <property type="entry name" value="FARNESOIC ACID O-METHYL TRANSFERASE DOMAIN-CONTAINING PROTEIN"/>
    <property type="match status" value="1"/>
</dbReference>
<evidence type="ECO:0000313" key="2">
    <source>
        <dbReference type="Proteomes" id="UP000054279"/>
    </source>
</evidence>
<dbReference type="AlphaFoldDB" id="A0A0C9US05"/>
<dbReference type="OrthoDB" id="2142040at2759"/>
<evidence type="ECO:0000313" key="1">
    <source>
        <dbReference type="EMBL" id="KIJ37609.1"/>
    </source>
</evidence>
<reference evidence="1 2" key="1">
    <citation type="submission" date="2014-06" db="EMBL/GenBank/DDBJ databases">
        <title>Evolutionary Origins and Diversification of the Mycorrhizal Mutualists.</title>
        <authorList>
            <consortium name="DOE Joint Genome Institute"/>
            <consortium name="Mycorrhizal Genomics Consortium"/>
            <person name="Kohler A."/>
            <person name="Kuo A."/>
            <person name="Nagy L.G."/>
            <person name="Floudas D."/>
            <person name="Copeland A."/>
            <person name="Barry K.W."/>
            <person name="Cichocki N."/>
            <person name="Veneault-Fourrey C."/>
            <person name="LaButti K."/>
            <person name="Lindquist E.A."/>
            <person name="Lipzen A."/>
            <person name="Lundell T."/>
            <person name="Morin E."/>
            <person name="Murat C."/>
            <person name="Riley R."/>
            <person name="Ohm R."/>
            <person name="Sun H."/>
            <person name="Tunlid A."/>
            <person name="Henrissat B."/>
            <person name="Grigoriev I.V."/>
            <person name="Hibbett D.S."/>
            <person name="Martin F."/>
        </authorList>
    </citation>
    <scope>NUCLEOTIDE SEQUENCE [LARGE SCALE GENOMIC DNA]</scope>
    <source>
        <strain evidence="1 2">SS14</strain>
    </source>
</reference>
<protein>
    <submittedName>
        <fullName evidence="1">Uncharacterized protein</fullName>
    </submittedName>
</protein>
<dbReference type="Proteomes" id="UP000054279">
    <property type="component" value="Unassembled WGS sequence"/>
</dbReference>
<dbReference type="EMBL" id="KN837168">
    <property type="protein sequence ID" value="KIJ37609.1"/>
    <property type="molecule type" value="Genomic_DNA"/>
</dbReference>
<dbReference type="HOGENOM" id="CLU_066030_1_0_1"/>
<proteinExistence type="predicted"/>
<dbReference type="PANTHER" id="PTHR31649">
    <property type="entry name" value="AGAP009604-PA"/>
    <property type="match status" value="1"/>
</dbReference>
<name>A0A0C9US05_SPHS4</name>
<organism evidence="1 2">
    <name type="scientific">Sphaerobolus stellatus (strain SS14)</name>
    <dbReference type="NCBI Taxonomy" id="990650"/>
    <lineage>
        <taxon>Eukaryota</taxon>
        <taxon>Fungi</taxon>
        <taxon>Dikarya</taxon>
        <taxon>Basidiomycota</taxon>
        <taxon>Agaricomycotina</taxon>
        <taxon>Agaricomycetes</taxon>
        <taxon>Phallomycetidae</taxon>
        <taxon>Geastrales</taxon>
        <taxon>Sphaerobolaceae</taxon>
        <taxon>Sphaerobolus</taxon>
    </lineage>
</organism>
<keyword evidence="2" id="KW-1185">Reference proteome</keyword>
<gene>
    <name evidence="1" type="ORF">M422DRAFT_259969</name>
</gene>
<sequence>MNQLGSHIRSFSGKIAARDILSDTPFMSQYPAFVSPFQPSQGGQRPPAAGYRYPLTAYNPFPDIKSLPPTKLHDIGDPSQPIYVGSVAFQNAIHPCKTVPHLDYFVRVPYGGREVEPHGRYDILPIDENWMEWVQTSHGRIPPGRRPVEDGFEETREKLFHALAKSMEIGFLARLVNTFAKIPFGGERIVQNDYLILFMLEALNLEYWCREENYKSHANGWDV</sequence>
<dbReference type="InterPro" id="IPR006616">
    <property type="entry name" value="DM9_repeat"/>
</dbReference>
<dbReference type="Pfam" id="PF11901">
    <property type="entry name" value="DM9"/>
    <property type="match status" value="1"/>
</dbReference>
<accession>A0A0C9US05</accession>